<dbReference type="Proteomes" id="UP000182258">
    <property type="component" value="Unassembled WGS sequence"/>
</dbReference>
<reference evidence="1 2" key="1">
    <citation type="submission" date="2016-10" db="EMBL/GenBank/DDBJ databases">
        <authorList>
            <person name="de Groot N.N."/>
        </authorList>
    </citation>
    <scope>NUCLEOTIDE SEQUENCE [LARGE SCALE GENOMIC DNA]</scope>
    <source>
        <strain evidence="1 2">CGMCC 1.10210</strain>
    </source>
</reference>
<dbReference type="SUPFAM" id="SSF52172">
    <property type="entry name" value="CheY-like"/>
    <property type="match status" value="1"/>
</dbReference>
<dbReference type="AlphaFoldDB" id="A0A1I1RFV9"/>
<dbReference type="Gene3D" id="3.40.50.2300">
    <property type="match status" value="1"/>
</dbReference>
<dbReference type="STRING" id="728005.SAMN04488059_14113"/>
<evidence type="ECO:0000313" key="2">
    <source>
        <dbReference type="Proteomes" id="UP000182258"/>
    </source>
</evidence>
<dbReference type="EMBL" id="FOMB01000041">
    <property type="protein sequence ID" value="SFD33082.1"/>
    <property type="molecule type" value="Genomic_DNA"/>
</dbReference>
<name>A0A1I1RFV9_9HYPH</name>
<protein>
    <submittedName>
        <fullName evidence="1">Response regulator receiver domain-containing protein</fullName>
    </submittedName>
</protein>
<proteinExistence type="predicted"/>
<dbReference type="InterPro" id="IPR011006">
    <property type="entry name" value="CheY-like_superfamily"/>
</dbReference>
<evidence type="ECO:0000313" key="1">
    <source>
        <dbReference type="EMBL" id="SFD33082.1"/>
    </source>
</evidence>
<gene>
    <name evidence="1" type="ORF">SAMN04488059_14113</name>
</gene>
<sequence>MAVENPGAVATIGSRLRPCREPRPPPPANLSFWGAQSAGPMVETDGPVPTHRPSDHLNSDARIAHTCAGQFRSRPSWSPFSLTTELNHNLLKLLNSFWVGLLDIRLVFADIDMPGSMDGLKLAAAVRKRWPPVKIIVTSGTRMVGIANLPEGSMFFSKPYDPTALLGSMRELLDLARCMSSLSNVRYFATLASAAHGFLSIHLIGCSCSDEPPPL</sequence>
<accession>A0A1I1RFV9</accession>
<organism evidence="1 2">
    <name type="scientific">Devosia psychrophila</name>
    <dbReference type="NCBI Taxonomy" id="728005"/>
    <lineage>
        <taxon>Bacteria</taxon>
        <taxon>Pseudomonadati</taxon>
        <taxon>Pseudomonadota</taxon>
        <taxon>Alphaproteobacteria</taxon>
        <taxon>Hyphomicrobiales</taxon>
        <taxon>Devosiaceae</taxon>
        <taxon>Devosia</taxon>
    </lineage>
</organism>